<dbReference type="GO" id="GO:0008233">
    <property type="term" value="F:peptidase activity"/>
    <property type="evidence" value="ECO:0007669"/>
    <property type="project" value="UniProtKB-KW"/>
</dbReference>
<dbReference type="SUPFAM" id="SSF143081">
    <property type="entry name" value="BB1717-like"/>
    <property type="match status" value="1"/>
</dbReference>
<dbReference type="STRING" id="985054.SAMN05444358_10793"/>
<dbReference type="OrthoDB" id="9782620at2"/>
<proteinExistence type="inferred from homology"/>
<organism evidence="9 10">
    <name type="scientific">Ruegeria halocynthiae</name>
    <dbReference type="NCBI Taxonomy" id="985054"/>
    <lineage>
        <taxon>Bacteria</taxon>
        <taxon>Pseudomonadati</taxon>
        <taxon>Pseudomonadota</taxon>
        <taxon>Alphaproteobacteria</taxon>
        <taxon>Rhodobacterales</taxon>
        <taxon>Roseobacteraceae</taxon>
        <taxon>Ruegeria</taxon>
    </lineage>
</organism>
<evidence type="ECO:0000256" key="2">
    <source>
        <dbReference type="ARBA" id="ARBA00022670"/>
    </source>
</evidence>
<keyword evidence="3" id="KW-0227">DNA damage</keyword>
<gene>
    <name evidence="9" type="ORF">SAMN05444358_10793</name>
</gene>
<dbReference type="Pfam" id="PF02586">
    <property type="entry name" value="SRAP"/>
    <property type="match status" value="1"/>
</dbReference>
<sequence>MCGKFAAGHLTQREMLAITEYFLYGKVSPHLPDQLPSGGYNVSPTDRVGMIRWDGDRAELATARWQIKDPRSKKPMINSKIENVGFWQDYWNNGRCLIPALGYYEWPKDQGHDCPVYITVQRNAPVMFFAGFYRTDDRRLSCTILTRKPSPQIAHIHNRMPVILTPDEIESWLSGVTTAQEAQQSLGVQYDGRFECHTVKPIKRGAEGEDMIEPYSPPVQIGFDF</sequence>
<name>A0A1H3CRS8_9RHOB</name>
<keyword evidence="2 8" id="KW-0645">Protease</keyword>
<dbReference type="Proteomes" id="UP000183400">
    <property type="component" value="Unassembled WGS sequence"/>
</dbReference>
<keyword evidence="4 8" id="KW-0378">Hydrolase</keyword>
<dbReference type="InterPro" id="IPR003738">
    <property type="entry name" value="SRAP"/>
</dbReference>
<dbReference type="EC" id="3.4.-.-" evidence="8"/>
<evidence type="ECO:0000256" key="5">
    <source>
        <dbReference type="ARBA" id="ARBA00023124"/>
    </source>
</evidence>
<keyword evidence="7" id="KW-0456">Lyase</keyword>
<reference evidence="10" key="1">
    <citation type="submission" date="2016-10" db="EMBL/GenBank/DDBJ databases">
        <authorList>
            <person name="Varghese N."/>
            <person name="Submissions S."/>
        </authorList>
    </citation>
    <scope>NUCLEOTIDE SEQUENCE [LARGE SCALE GENOMIC DNA]</scope>
    <source>
        <strain evidence="10">DSM 27839</strain>
    </source>
</reference>
<keyword evidence="10" id="KW-1185">Reference proteome</keyword>
<dbReference type="GO" id="GO:0106300">
    <property type="term" value="P:protein-DNA covalent cross-linking repair"/>
    <property type="evidence" value="ECO:0007669"/>
    <property type="project" value="InterPro"/>
</dbReference>
<evidence type="ECO:0000256" key="3">
    <source>
        <dbReference type="ARBA" id="ARBA00022763"/>
    </source>
</evidence>
<dbReference type="EMBL" id="FNNP01000007">
    <property type="protein sequence ID" value="SDX56244.1"/>
    <property type="molecule type" value="Genomic_DNA"/>
</dbReference>
<dbReference type="RefSeq" id="WP_074737887.1">
    <property type="nucleotide sequence ID" value="NZ_FNNP01000007.1"/>
</dbReference>
<dbReference type="PANTHER" id="PTHR13604">
    <property type="entry name" value="DC12-RELATED"/>
    <property type="match status" value="1"/>
</dbReference>
<dbReference type="GO" id="GO:0006508">
    <property type="term" value="P:proteolysis"/>
    <property type="evidence" value="ECO:0007669"/>
    <property type="project" value="UniProtKB-KW"/>
</dbReference>
<evidence type="ECO:0000256" key="1">
    <source>
        <dbReference type="ARBA" id="ARBA00008136"/>
    </source>
</evidence>
<evidence type="ECO:0000256" key="7">
    <source>
        <dbReference type="ARBA" id="ARBA00023239"/>
    </source>
</evidence>
<comment type="similarity">
    <text evidence="1 8">Belongs to the SOS response-associated peptidase family.</text>
</comment>
<dbReference type="GO" id="GO:0003697">
    <property type="term" value="F:single-stranded DNA binding"/>
    <property type="evidence" value="ECO:0007669"/>
    <property type="project" value="InterPro"/>
</dbReference>
<evidence type="ECO:0000256" key="6">
    <source>
        <dbReference type="ARBA" id="ARBA00023125"/>
    </source>
</evidence>
<evidence type="ECO:0000256" key="8">
    <source>
        <dbReference type="RuleBase" id="RU364100"/>
    </source>
</evidence>
<dbReference type="PANTHER" id="PTHR13604:SF0">
    <property type="entry name" value="ABASIC SITE PROCESSING PROTEIN HMCES"/>
    <property type="match status" value="1"/>
</dbReference>
<evidence type="ECO:0000313" key="10">
    <source>
        <dbReference type="Proteomes" id="UP000183400"/>
    </source>
</evidence>
<protein>
    <recommendedName>
        <fullName evidence="8">Abasic site processing protein</fullName>
        <ecNumber evidence="8">3.4.-.-</ecNumber>
    </recommendedName>
</protein>
<keyword evidence="6" id="KW-0238">DNA-binding</keyword>
<dbReference type="Gene3D" id="3.90.1680.10">
    <property type="entry name" value="SOS response associated peptidase-like"/>
    <property type="match status" value="1"/>
</dbReference>
<accession>A0A1H3CRS8</accession>
<dbReference type="InterPro" id="IPR036590">
    <property type="entry name" value="SRAP-like"/>
</dbReference>
<keyword evidence="5" id="KW-0190">Covalent protein-DNA linkage</keyword>
<dbReference type="GO" id="GO:0016829">
    <property type="term" value="F:lyase activity"/>
    <property type="evidence" value="ECO:0007669"/>
    <property type="project" value="UniProtKB-KW"/>
</dbReference>
<evidence type="ECO:0000313" key="9">
    <source>
        <dbReference type="EMBL" id="SDX56244.1"/>
    </source>
</evidence>
<dbReference type="AlphaFoldDB" id="A0A1H3CRS8"/>
<evidence type="ECO:0000256" key="4">
    <source>
        <dbReference type="ARBA" id="ARBA00022801"/>
    </source>
</evidence>